<name>A0A3A1Y846_9GAMM</name>
<accession>A0A3A1Y846</accession>
<feature type="transmembrane region" description="Helical" evidence="5">
    <location>
        <begin position="162"/>
        <end position="181"/>
    </location>
</feature>
<feature type="transmembrane region" description="Helical" evidence="5">
    <location>
        <begin position="107"/>
        <end position="127"/>
    </location>
</feature>
<dbReference type="OrthoDB" id="9813298at2"/>
<dbReference type="Pfam" id="PF01027">
    <property type="entry name" value="Bax1-I"/>
    <property type="match status" value="1"/>
</dbReference>
<dbReference type="Proteomes" id="UP000265691">
    <property type="component" value="Unassembled WGS sequence"/>
</dbReference>
<dbReference type="AlphaFoldDB" id="A0A3A1Y846"/>
<evidence type="ECO:0000256" key="4">
    <source>
        <dbReference type="ARBA" id="ARBA00023136"/>
    </source>
</evidence>
<feature type="transmembrane region" description="Helical" evidence="5">
    <location>
        <begin position="193"/>
        <end position="216"/>
    </location>
</feature>
<keyword evidence="2 5" id="KW-0812">Transmembrane</keyword>
<sequence length="221" mass="23177">MLTDHISKTGSYAYNDIRSVVLRKAFALLGVSVIAAIATGYFSLITGFINPTYSLIAFLLVFAGTFFIPSLGDTPAGYAAVVAVGALLGYAVVPTVAMYISVQGAAVVLNALFATGAIFIALATYAVVTKKDFTRIGGILFVIILSAVVVGLLNAFLIKSSFLSLALSYVVALVSCGLILYRLSVAVNTGLLSVTQLALGLLVDVYNLFISLLNIFGNRNN</sequence>
<evidence type="ECO:0000256" key="1">
    <source>
        <dbReference type="ARBA" id="ARBA00004141"/>
    </source>
</evidence>
<evidence type="ECO:0000313" key="7">
    <source>
        <dbReference type="Proteomes" id="UP000265691"/>
    </source>
</evidence>
<protein>
    <recommendedName>
        <fullName evidence="8">Modulator of FtsH protease</fullName>
    </recommendedName>
</protein>
<reference evidence="6 7" key="1">
    <citation type="submission" date="2017-08" db="EMBL/GenBank/DDBJ databases">
        <title>Reclassification of Bisgaard taxon 37 and 44.</title>
        <authorList>
            <person name="Christensen H."/>
        </authorList>
    </citation>
    <scope>NUCLEOTIDE SEQUENCE [LARGE SCALE GENOMIC DNA]</scope>
    <source>
        <strain evidence="6 7">B96_3</strain>
    </source>
</reference>
<feature type="transmembrane region" description="Helical" evidence="5">
    <location>
        <begin position="25"/>
        <end position="45"/>
    </location>
</feature>
<evidence type="ECO:0000256" key="2">
    <source>
        <dbReference type="ARBA" id="ARBA00022692"/>
    </source>
</evidence>
<evidence type="ECO:0000256" key="5">
    <source>
        <dbReference type="SAM" id="Phobius"/>
    </source>
</evidence>
<feature type="transmembrane region" description="Helical" evidence="5">
    <location>
        <begin position="78"/>
        <end position="100"/>
    </location>
</feature>
<proteinExistence type="predicted"/>
<keyword evidence="4 5" id="KW-0472">Membrane</keyword>
<keyword evidence="3 5" id="KW-1133">Transmembrane helix</keyword>
<evidence type="ECO:0008006" key="8">
    <source>
        <dbReference type="Google" id="ProtNLM"/>
    </source>
</evidence>
<dbReference type="GO" id="GO:0016020">
    <property type="term" value="C:membrane"/>
    <property type="evidence" value="ECO:0007669"/>
    <property type="project" value="UniProtKB-SubCell"/>
</dbReference>
<feature type="transmembrane region" description="Helical" evidence="5">
    <location>
        <begin position="133"/>
        <end position="155"/>
    </location>
</feature>
<keyword evidence="7" id="KW-1185">Reference proteome</keyword>
<evidence type="ECO:0000313" key="6">
    <source>
        <dbReference type="EMBL" id="RIY33410.1"/>
    </source>
</evidence>
<comment type="caution">
    <text evidence="6">The sequence shown here is derived from an EMBL/GenBank/DDBJ whole genome shotgun (WGS) entry which is preliminary data.</text>
</comment>
<dbReference type="InterPro" id="IPR006214">
    <property type="entry name" value="Bax_inhibitor_1-related"/>
</dbReference>
<gene>
    <name evidence="6" type="ORF">CKF54_02900</name>
</gene>
<dbReference type="RefSeq" id="WP_119524786.1">
    <property type="nucleotide sequence ID" value="NZ_NRHC01000033.1"/>
</dbReference>
<dbReference type="EMBL" id="NRHC01000033">
    <property type="protein sequence ID" value="RIY33410.1"/>
    <property type="molecule type" value="Genomic_DNA"/>
</dbReference>
<comment type="subcellular location">
    <subcellularLocation>
        <location evidence="1">Membrane</location>
        <topology evidence="1">Multi-pass membrane protein</topology>
    </subcellularLocation>
</comment>
<organism evidence="6 7">
    <name type="scientific">Psittacicella hinzii</name>
    <dbReference type="NCBI Taxonomy" id="2028575"/>
    <lineage>
        <taxon>Bacteria</taxon>
        <taxon>Pseudomonadati</taxon>
        <taxon>Pseudomonadota</taxon>
        <taxon>Gammaproteobacteria</taxon>
        <taxon>Pasteurellales</taxon>
        <taxon>Psittacicellaceae</taxon>
        <taxon>Psittacicella</taxon>
    </lineage>
</organism>
<evidence type="ECO:0000256" key="3">
    <source>
        <dbReference type="ARBA" id="ARBA00022989"/>
    </source>
</evidence>
<feature type="transmembrane region" description="Helical" evidence="5">
    <location>
        <begin position="52"/>
        <end position="72"/>
    </location>
</feature>